<dbReference type="GO" id="GO:0016226">
    <property type="term" value="P:iron-sulfur cluster assembly"/>
    <property type="evidence" value="ECO:0007669"/>
    <property type="project" value="InterPro"/>
</dbReference>
<evidence type="ECO:0000313" key="4">
    <source>
        <dbReference type="Proteomes" id="UP000675664"/>
    </source>
</evidence>
<dbReference type="Pfam" id="PF01106">
    <property type="entry name" value="NifU"/>
    <property type="match status" value="1"/>
</dbReference>
<reference evidence="3" key="2">
    <citation type="submission" date="2021-04" db="EMBL/GenBank/DDBJ databases">
        <authorList>
            <person name="Liu J."/>
        </authorList>
    </citation>
    <scope>NUCLEOTIDE SEQUENCE</scope>
    <source>
        <strain evidence="3">BAD-6</strain>
    </source>
</reference>
<comment type="caution">
    <text evidence="3">The sequence shown here is derived from an EMBL/GenBank/DDBJ whole genome shotgun (WGS) entry which is preliminary data.</text>
</comment>
<name>A0A8J7W6P0_9FIRM</name>
<dbReference type="EMBL" id="JAGSND010000021">
    <property type="protein sequence ID" value="MBR0600150.1"/>
    <property type="molecule type" value="Genomic_DNA"/>
</dbReference>
<organism evidence="3 4">
    <name type="scientific">Sinanaerobacter chloroacetimidivorans</name>
    <dbReference type="NCBI Taxonomy" id="2818044"/>
    <lineage>
        <taxon>Bacteria</taxon>
        <taxon>Bacillati</taxon>
        <taxon>Bacillota</taxon>
        <taxon>Clostridia</taxon>
        <taxon>Peptostreptococcales</taxon>
        <taxon>Anaerovoracaceae</taxon>
        <taxon>Sinanaerobacter</taxon>
    </lineage>
</organism>
<dbReference type="GO" id="GO:0051536">
    <property type="term" value="F:iron-sulfur cluster binding"/>
    <property type="evidence" value="ECO:0007669"/>
    <property type="project" value="InterPro"/>
</dbReference>
<dbReference type="GO" id="GO:0005506">
    <property type="term" value="F:iron ion binding"/>
    <property type="evidence" value="ECO:0007669"/>
    <property type="project" value="InterPro"/>
</dbReference>
<dbReference type="Gene3D" id="3.30.300.130">
    <property type="entry name" value="Fe-S cluster assembly (FSCA)"/>
    <property type="match status" value="1"/>
</dbReference>
<feature type="domain" description="NIF system FeS cluster assembly NifU C-terminal" evidence="2">
    <location>
        <begin position="5"/>
        <end position="71"/>
    </location>
</feature>
<accession>A0A8J7W6P0</accession>
<evidence type="ECO:0000313" key="3">
    <source>
        <dbReference type="EMBL" id="MBR0600150.1"/>
    </source>
</evidence>
<dbReference type="RefSeq" id="WP_227020265.1">
    <property type="nucleotide sequence ID" value="NZ_JAGSND010000021.1"/>
</dbReference>
<keyword evidence="4" id="KW-1185">Reference proteome</keyword>
<dbReference type="PANTHER" id="PTHR11178">
    <property type="entry name" value="IRON-SULFUR CLUSTER SCAFFOLD PROTEIN NFU-RELATED"/>
    <property type="match status" value="1"/>
</dbReference>
<evidence type="ECO:0000259" key="2">
    <source>
        <dbReference type="Pfam" id="PF01106"/>
    </source>
</evidence>
<dbReference type="InterPro" id="IPR034904">
    <property type="entry name" value="FSCA_dom_sf"/>
</dbReference>
<evidence type="ECO:0000256" key="1">
    <source>
        <dbReference type="ARBA" id="ARBA00049958"/>
    </source>
</evidence>
<gene>
    <name evidence="3" type="ORF">KCX82_19895</name>
</gene>
<dbReference type="InterPro" id="IPR001075">
    <property type="entry name" value="NIF_FeS_clus_asmbl_NifU_C"/>
</dbReference>
<dbReference type="AlphaFoldDB" id="A0A8J7W6P0"/>
<proteinExistence type="predicted"/>
<sequence length="92" mass="10065">MEEKIKKVLEEKVNPVLASHFGGAVLVSFENGVAFVRLTGACSSCPSAQYTIEDVVKSIVTEEIPEVKDVVLDTSVSPELMDMARKILKKQI</sequence>
<dbReference type="SUPFAM" id="SSF117916">
    <property type="entry name" value="Fe-S cluster assembly (FSCA) domain-like"/>
    <property type="match status" value="1"/>
</dbReference>
<reference evidence="3" key="1">
    <citation type="submission" date="2021-04" db="EMBL/GenBank/DDBJ databases">
        <title>Sinoanaerobacter chloroacetimidivorans sp. nov., an obligate anaerobic bacterium isolated from anaerobic sludge.</title>
        <authorList>
            <person name="Bao Y."/>
        </authorList>
    </citation>
    <scope>NUCLEOTIDE SEQUENCE</scope>
    <source>
        <strain evidence="3">BAD-6</strain>
    </source>
</reference>
<comment type="function">
    <text evidence="1">May be involved in the formation or repair of [Fe-S] clusters present in iron-sulfur proteins.</text>
</comment>
<dbReference type="Proteomes" id="UP000675664">
    <property type="component" value="Unassembled WGS sequence"/>
</dbReference>
<protein>
    <submittedName>
        <fullName evidence="3">NifU family protein</fullName>
    </submittedName>
</protein>